<evidence type="ECO:0000313" key="4">
    <source>
        <dbReference type="EMBL" id="CAK7941553.1"/>
    </source>
</evidence>
<dbReference type="EMBL" id="CAKLBY020000264">
    <property type="protein sequence ID" value="CAK7941553.1"/>
    <property type="molecule type" value="Genomic_DNA"/>
</dbReference>
<accession>A0AAV1V6B9</accession>
<organism evidence="4 5">
    <name type="scientific">Peronospora matthiolae</name>
    <dbReference type="NCBI Taxonomy" id="2874970"/>
    <lineage>
        <taxon>Eukaryota</taxon>
        <taxon>Sar</taxon>
        <taxon>Stramenopiles</taxon>
        <taxon>Oomycota</taxon>
        <taxon>Peronosporomycetes</taxon>
        <taxon>Peronosporales</taxon>
        <taxon>Peronosporaceae</taxon>
        <taxon>Peronospora</taxon>
    </lineage>
</organism>
<feature type="compositionally biased region" description="Basic and acidic residues" evidence="1">
    <location>
        <begin position="126"/>
        <end position="146"/>
    </location>
</feature>
<evidence type="ECO:0000313" key="5">
    <source>
        <dbReference type="Proteomes" id="UP001162060"/>
    </source>
</evidence>
<feature type="compositionally biased region" description="Basic and acidic residues" evidence="1">
    <location>
        <begin position="199"/>
        <end position="209"/>
    </location>
</feature>
<gene>
    <name evidence="3" type="ORF">PM001_LOCUS246</name>
    <name evidence="4" type="ORF">PM001_LOCUS26703</name>
</gene>
<evidence type="ECO:0000313" key="3">
    <source>
        <dbReference type="EMBL" id="CAK7891685.1"/>
    </source>
</evidence>
<evidence type="ECO:0000256" key="1">
    <source>
        <dbReference type="SAM" id="MobiDB-lite"/>
    </source>
</evidence>
<evidence type="ECO:0000259" key="2">
    <source>
        <dbReference type="Pfam" id="PF25597"/>
    </source>
</evidence>
<feature type="region of interest" description="Disordered" evidence="1">
    <location>
        <begin position="102"/>
        <end position="209"/>
    </location>
</feature>
<sequence length="209" mass="23634">MSPLEMLTGKISNLADMVTFGSPCSAFRDPGKKSWKTRSQVGMVIGKNDETKGFRVYLPKERTVITTQHIRNVETLNSEQNVQLQAQLEREDPMLRRDVSDLDDAAKRKDPHAVILLPSKRASAKTKHDSAESTKDAVKSKRKFSEEEKEPDVSKNYTDLQEAESGDELLPAEEQTRTRMQTRNMGDKHVPVSRVKAISLKDPKTIARR</sequence>
<proteinExistence type="predicted"/>
<dbReference type="Pfam" id="PF25597">
    <property type="entry name" value="SH3_retrovirus"/>
    <property type="match status" value="1"/>
</dbReference>
<comment type="caution">
    <text evidence="4">The sequence shown here is derived from an EMBL/GenBank/DDBJ whole genome shotgun (WGS) entry which is preliminary data.</text>
</comment>
<feature type="domain" description="Retroviral polymerase SH3-like" evidence="2">
    <location>
        <begin position="29"/>
        <end position="79"/>
    </location>
</feature>
<reference evidence="4" key="1">
    <citation type="submission" date="2024-01" db="EMBL/GenBank/DDBJ databases">
        <authorList>
            <person name="Webb A."/>
        </authorList>
    </citation>
    <scope>NUCLEOTIDE SEQUENCE</scope>
    <source>
        <strain evidence="4">Pm1</strain>
    </source>
</reference>
<feature type="compositionally biased region" description="Basic and acidic residues" evidence="1">
    <location>
        <begin position="102"/>
        <end position="112"/>
    </location>
</feature>
<feature type="compositionally biased region" description="Acidic residues" evidence="1">
    <location>
        <begin position="161"/>
        <end position="171"/>
    </location>
</feature>
<protein>
    <recommendedName>
        <fullName evidence="2">Retroviral polymerase SH3-like domain-containing protein</fullName>
    </recommendedName>
</protein>
<dbReference type="AlphaFoldDB" id="A0AAV1V6B9"/>
<dbReference type="InterPro" id="IPR057670">
    <property type="entry name" value="SH3_retrovirus"/>
</dbReference>
<dbReference type="EMBL" id="CAKLBY020000003">
    <property type="protein sequence ID" value="CAK7891685.1"/>
    <property type="molecule type" value="Genomic_DNA"/>
</dbReference>
<dbReference type="Proteomes" id="UP001162060">
    <property type="component" value="Unassembled WGS sequence"/>
</dbReference>
<name>A0AAV1V6B9_9STRA</name>